<name>A0AAV7FZE3_DENCH</name>
<gene>
    <name evidence="2" type="ORF">IEQ34_022996</name>
</gene>
<comment type="caution">
    <text evidence="2">The sequence shown here is derived from an EMBL/GenBank/DDBJ whole genome shotgun (WGS) entry which is preliminary data.</text>
</comment>
<keyword evidence="3" id="KW-1185">Reference proteome</keyword>
<evidence type="ECO:0000313" key="2">
    <source>
        <dbReference type="EMBL" id="KAH0449196.1"/>
    </source>
</evidence>
<organism evidence="2 3">
    <name type="scientific">Dendrobium chrysotoxum</name>
    <name type="common">Orchid</name>
    <dbReference type="NCBI Taxonomy" id="161865"/>
    <lineage>
        <taxon>Eukaryota</taxon>
        <taxon>Viridiplantae</taxon>
        <taxon>Streptophyta</taxon>
        <taxon>Embryophyta</taxon>
        <taxon>Tracheophyta</taxon>
        <taxon>Spermatophyta</taxon>
        <taxon>Magnoliopsida</taxon>
        <taxon>Liliopsida</taxon>
        <taxon>Asparagales</taxon>
        <taxon>Orchidaceae</taxon>
        <taxon>Epidendroideae</taxon>
        <taxon>Malaxideae</taxon>
        <taxon>Dendrobiinae</taxon>
        <taxon>Dendrobium</taxon>
    </lineage>
</organism>
<feature type="region of interest" description="Disordered" evidence="1">
    <location>
        <begin position="110"/>
        <end position="139"/>
    </location>
</feature>
<reference evidence="2 3" key="1">
    <citation type="journal article" date="2021" name="Hortic Res">
        <title>Chromosome-scale assembly of the Dendrobium chrysotoxum genome enhances the understanding of orchid evolution.</title>
        <authorList>
            <person name="Zhang Y."/>
            <person name="Zhang G.Q."/>
            <person name="Zhang D."/>
            <person name="Liu X.D."/>
            <person name="Xu X.Y."/>
            <person name="Sun W.H."/>
            <person name="Yu X."/>
            <person name="Zhu X."/>
            <person name="Wang Z.W."/>
            <person name="Zhao X."/>
            <person name="Zhong W.Y."/>
            <person name="Chen H."/>
            <person name="Yin W.L."/>
            <person name="Huang T."/>
            <person name="Niu S.C."/>
            <person name="Liu Z.J."/>
        </authorList>
    </citation>
    <scope>NUCLEOTIDE SEQUENCE [LARGE SCALE GENOMIC DNA]</scope>
    <source>
        <strain evidence="2">Lindl</strain>
    </source>
</reference>
<feature type="compositionally biased region" description="Basic residues" evidence="1">
    <location>
        <begin position="122"/>
        <end position="139"/>
    </location>
</feature>
<dbReference type="EMBL" id="JAGFBR010000019">
    <property type="protein sequence ID" value="KAH0449196.1"/>
    <property type="molecule type" value="Genomic_DNA"/>
</dbReference>
<protein>
    <submittedName>
        <fullName evidence="2">Uncharacterized protein</fullName>
    </submittedName>
</protein>
<accession>A0AAV7FZE3</accession>
<proteinExistence type="predicted"/>
<evidence type="ECO:0000313" key="3">
    <source>
        <dbReference type="Proteomes" id="UP000775213"/>
    </source>
</evidence>
<sequence>MESVVQLKSTKFSRFGRRRARSAYGMILKSFLFYFDENLLHMKQIHIDKKKKKRDQARSLAWEPGRTSLSLRRPYSQNPGRNRLPLVFADARRLRPAPALFVSAAREPQIRSKSLASSSAQGRKKKAHLKCRPPLYLHR</sequence>
<dbReference type="Proteomes" id="UP000775213">
    <property type="component" value="Unassembled WGS sequence"/>
</dbReference>
<evidence type="ECO:0000256" key="1">
    <source>
        <dbReference type="SAM" id="MobiDB-lite"/>
    </source>
</evidence>
<dbReference type="AlphaFoldDB" id="A0AAV7FZE3"/>
<feature type="compositionally biased region" description="Polar residues" evidence="1">
    <location>
        <begin position="111"/>
        <end position="121"/>
    </location>
</feature>